<evidence type="ECO:0000313" key="1">
    <source>
        <dbReference type="EMBL" id="RNA03691.1"/>
    </source>
</evidence>
<dbReference type="Proteomes" id="UP000276133">
    <property type="component" value="Unassembled WGS sequence"/>
</dbReference>
<evidence type="ECO:0000313" key="2">
    <source>
        <dbReference type="Proteomes" id="UP000276133"/>
    </source>
</evidence>
<dbReference type="InterPro" id="IPR029071">
    <property type="entry name" value="Ubiquitin-like_domsf"/>
</dbReference>
<name>A0A3M7PY73_BRAPC</name>
<sequence>MDTQRDCLDKIAIRVNGVERFATGLSKTTTIDQIKYAMLSVSEPGFAPDHNHSYGVFEKWHGHERLLEDKSKIYKVINFWKSLPGDQLSQVKFIIKKKKHGRGALRDKENLLIPECCEETDRADSHRLRSSLIDLVNRQAEFINGQVSSLSGEDDRVKCDDLREKILDAIELELVQSEKMEWLSDSLKQIDELIEMKREFVRKMEGEMSDQETEIRIFYEPNKSEVVESSERPVVSVMSTTTSSSIFTSVSSTSTTENYAVVKDSLVAADAVIVLETLV</sequence>
<organism evidence="1 2">
    <name type="scientific">Brachionus plicatilis</name>
    <name type="common">Marine rotifer</name>
    <name type="synonym">Brachionus muelleri</name>
    <dbReference type="NCBI Taxonomy" id="10195"/>
    <lineage>
        <taxon>Eukaryota</taxon>
        <taxon>Metazoa</taxon>
        <taxon>Spiralia</taxon>
        <taxon>Gnathifera</taxon>
        <taxon>Rotifera</taxon>
        <taxon>Eurotatoria</taxon>
        <taxon>Monogononta</taxon>
        <taxon>Pseudotrocha</taxon>
        <taxon>Ploima</taxon>
        <taxon>Brachionidae</taxon>
        <taxon>Brachionus</taxon>
    </lineage>
</organism>
<gene>
    <name evidence="1" type="ORF">BpHYR1_048084</name>
</gene>
<comment type="caution">
    <text evidence="1">The sequence shown here is derived from an EMBL/GenBank/DDBJ whole genome shotgun (WGS) entry which is preliminary data.</text>
</comment>
<reference evidence="1 2" key="1">
    <citation type="journal article" date="2018" name="Sci. Rep.">
        <title>Genomic signatures of local adaptation to the degree of environmental predictability in rotifers.</title>
        <authorList>
            <person name="Franch-Gras L."/>
            <person name="Hahn C."/>
            <person name="Garcia-Roger E.M."/>
            <person name="Carmona M.J."/>
            <person name="Serra M."/>
            <person name="Gomez A."/>
        </authorList>
    </citation>
    <scope>NUCLEOTIDE SEQUENCE [LARGE SCALE GENOMIC DNA]</scope>
    <source>
        <strain evidence="1">HYR1</strain>
    </source>
</reference>
<dbReference type="Gene3D" id="3.10.20.90">
    <property type="entry name" value="Phosphatidylinositol 3-kinase Catalytic Subunit, Chain A, domain 1"/>
    <property type="match status" value="1"/>
</dbReference>
<accession>A0A3M7PY73</accession>
<protein>
    <submittedName>
        <fullName evidence="1">Ras association domain-containing 10-like isoform X3</fullName>
    </submittedName>
</protein>
<dbReference type="AlphaFoldDB" id="A0A3M7PY73"/>
<dbReference type="EMBL" id="REGN01008390">
    <property type="protein sequence ID" value="RNA03691.1"/>
    <property type="molecule type" value="Genomic_DNA"/>
</dbReference>
<keyword evidence="2" id="KW-1185">Reference proteome</keyword>
<dbReference type="SUPFAM" id="SSF54236">
    <property type="entry name" value="Ubiquitin-like"/>
    <property type="match status" value="1"/>
</dbReference>
<dbReference type="OrthoDB" id="10034447at2759"/>
<proteinExistence type="predicted"/>